<dbReference type="Pfam" id="PF13086">
    <property type="entry name" value="AAA_11"/>
    <property type="match status" value="1"/>
</dbReference>
<evidence type="ECO:0000256" key="5">
    <source>
        <dbReference type="ARBA" id="ARBA00048432"/>
    </source>
</evidence>
<keyword evidence="3" id="KW-0863">Zinc-finger</keyword>
<evidence type="ECO:0000256" key="4">
    <source>
        <dbReference type="ARBA" id="ARBA00022833"/>
    </source>
</evidence>
<name>A0A8S1KW40_PARPR</name>
<comment type="catalytic activity">
    <reaction evidence="5">
        <text>ATP + H2O = ADP + phosphate + H(+)</text>
        <dbReference type="Rhea" id="RHEA:13065"/>
        <dbReference type="ChEBI" id="CHEBI:15377"/>
        <dbReference type="ChEBI" id="CHEBI:15378"/>
        <dbReference type="ChEBI" id="CHEBI:30616"/>
        <dbReference type="ChEBI" id="CHEBI:43474"/>
        <dbReference type="ChEBI" id="CHEBI:456216"/>
        <dbReference type="EC" id="3.6.4.12"/>
    </reaction>
    <physiologicalReaction direction="left-to-right" evidence="5">
        <dbReference type="Rhea" id="RHEA:13066"/>
    </physiologicalReaction>
</comment>
<dbReference type="InterPro" id="IPR045055">
    <property type="entry name" value="DNA2/NAM7-like"/>
</dbReference>
<feature type="domain" description="Helicase ATP-binding" evidence="9">
    <location>
        <begin position="472"/>
        <end position="633"/>
    </location>
</feature>
<dbReference type="Pfam" id="PF13087">
    <property type="entry name" value="AAA_12"/>
    <property type="match status" value="1"/>
</dbReference>
<dbReference type="InterPro" id="IPR041679">
    <property type="entry name" value="DNA2/NAM7-like_C"/>
</dbReference>
<feature type="compositionally biased region" description="Low complexity" evidence="7">
    <location>
        <begin position="25"/>
        <end position="44"/>
    </location>
</feature>
<keyword evidence="1" id="KW-0479">Metal-binding</keyword>
<evidence type="ECO:0000256" key="6">
    <source>
        <dbReference type="SAM" id="Coils"/>
    </source>
</evidence>
<gene>
    <name evidence="10" type="ORF">PPRIM_AZ9-3.1.T0290118</name>
</gene>
<evidence type="ECO:0000256" key="1">
    <source>
        <dbReference type="ARBA" id="ARBA00022723"/>
    </source>
</evidence>
<organism evidence="10 11">
    <name type="scientific">Paramecium primaurelia</name>
    <dbReference type="NCBI Taxonomy" id="5886"/>
    <lineage>
        <taxon>Eukaryota</taxon>
        <taxon>Sar</taxon>
        <taxon>Alveolata</taxon>
        <taxon>Ciliophora</taxon>
        <taxon>Intramacronucleata</taxon>
        <taxon>Oligohymenophorea</taxon>
        <taxon>Peniculida</taxon>
        <taxon>Parameciidae</taxon>
        <taxon>Paramecium</taxon>
    </lineage>
</organism>
<evidence type="ECO:0000256" key="2">
    <source>
        <dbReference type="ARBA" id="ARBA00022737"/>
    </source>
</evidence>
<evidence type="ECO:0000259" key="9">
    <source>
        <dbReference type="SMART" id="SM00487"/>
    </source>
</evidence>
<comment type="caution">
    <text evidence="10">The sequence shown here is derived from an EMBL/GenBank/DDBJ whole genome shotgun (WGS) entry which is preliminary data.</text>
</comment>
<feature type="domain" description="NF-X1-type" evidence="8">
    <location>
        <begin position="1256"/>
        <end position="1277"/>
    </location>
</feature>
<keyword evidence="6" id="KW-0175">Coiled coil</keyword>
<dbReference type="Pfam" id="PF25396">
    <property type="entry name" value="ZNFX1"/>
    <property type="match status" value="1"/>
</dbReference>
<dbReference type="InterPro" id="IPR014001">
    <property type="entry name" value="Helicase_ATP-bd"/>
</dbReference>
<dbReference type="InterPro" id="IPR057373">
    <property type="entry name" value="ZNFX1"/>
</dbReference>
<sequence length="1927" mass="227241">MYYYEEKRKKDEIYIPKQNQKVQYQEQQKFYQSNQQPQQVQRNTQQREQRKMEQKKIERKNEKQIQKLKKEQFNLFFQTISDKDQNKVIQELYNQNNLKDLFFNLRICANSYDSYTSLIKNLRQAYKQDFNVILSGSNFNTIIFERCTLLQLYQNSIEDLDQKLIDLYHLFFTMKDLDYQALKESSIASKYITQSFKVKQVQYVINLINFQIKYTPPTNFQNALEFFPNPGMHSQLFGKLEILSKENKNVDRYIDYHFNLLREDYILEFKEAIISLNELGFENIDKSKTSQIKLYHDIELLQVNMNNFEIMWKIQVKQFNFDGKGMKKINWEKSNILMPGSLICLTNIECYPLIFGVITKRDKYQSEYEYGLIQLEFSFIDPNTSIMQFLNLFSQKTILIQFDGLVEPIHYYLQALKSKTSLPFQNIIVENQNDVKYPEYLNNKQKFEIDLSKNDQYRGYIFNILNPIWPELNSTLDGSQLNAIKIMLQKQVALIQGPPGTGKTYCGALAVRILYQNLLNNNFPILIVCYTNHALDQFLEHIIKFVPLEDVARLGGASKHPELQKCQIRCRQKIDFEFQIFNKLKQKISKVIERMLKYDYIIRPKDIKKYWPELYNIIIKKFIEDNNLNYEFFINQQEQDQLVNFWIECDNSEDDTLENSYQDEMSKYFKMDQFYQESEQFKHLIKSDCLQQQQFQSEDEDLNIYLDSDDEAHSYNNYYKEANFDLIAVDNAIKQFNEKQQNFQLLHYDFQSIQKIINYVIHQKGNPWFLNPNDIEQILIYLESLRYQNDSVKFSRLYQQFIDLSNNLKELYDENEIKILNSMKIVGVTVTGVAKQAKKLEKLNTKIMIIEEAAEVLESHVASILTKNLQHLILIGDHQQLKPKLKNYSLQMKLKNADVSLFERLFFNDIPSAILTSQRRMKSKFADFIRLIYSNSYQDHPDINKQNNIEIQGLEKDLVFFNHKWPEASNEKSKENKLEAQMIFEMVQYLCKCGYQQTQISVLTLYLRQAQVLKSQFFKSGYNNIIVQTVDNYQGEENDIVIISLVRNNQNNKLGYIQIENRINVALSRARLGLYVFGNFDFIYKASINGSLWQKIIQLAKIKNYLNDYINTKCIPHGNLQKIKYPEDWKKIKPFFCNKKCLKMYSNCNHLCNLDCHISDFHSEESCPFQCDRVMQCGHKCKLLCKDKCQCKEIIDLQLSCEHQIKTICGTNPQTQKCLKEVQIQYPKCLHIKKFICYQRDKYIYCQQKCERILNCGHTCNKICYVDCGNCMQECNKVRPCGHNTICKNFCYEDCSPCDFPVQTELDCGHTIEFPCISQKKDQQNHKCQQNCRKKRECGHYLQICENKCHEQCSPCYFPIEKQLKCSHYVIVNCFEANNKEQEIRCIEACQKPRQCGHDQTCLNKCYQECSPCQVMISKILNCGHSIQIECYKQNQEYQCQQICTRKRDCNHDQQCTNLCYEQCSPCIQIINHTLPCNHNHQFECHSFNISLQQFICHEPCLLQRSCGHTSVCLSKCYENKCSPCLQIVNKKLDCGHIIKIKCCEFQQTQICQEPCNKIRECGHINLCKKLCIEPCQPCEYDVLKTLPCNHQSLVKCYQQSQPIICKENCIKVRDCGHYYPCTNLCFETCTPCKSVILQKLQCKHEIDIECSQLSLVQLNYKCSQQCIKTRICGHNYPCYNICYTNNECTPCQANIQKDLVCGHQFQIKCFQRMQKFNILCDKPCKKQRPCKHNISCQNKCYEPCSPCTKLCEIVLNCGHQGVIKCFQKDDQSVLNKIQCFLPCTKKSNCGHNSNCKKQCYQKCDPCSTQVQKLLNCGHFYKAFCQQDPNTIKCQEPCKIKLNCGHPCQQICGTPCLRCEQIIIKLFPNCSHQLEIKCYENNQIFQCQQQISVIKSCKNHFAQIKCCEQDQFILECQECKNKNCKIF</sequence>
<feature type="domain" description="NF-X1-type" evidence="8">
    <location>
        <begin position="1507"/>
        <end position="1527"/>
    </location>
</feature>
<feature type="domain" description="NF-X1-type" evidence="8">
    <location>
        <begin position="1673"/>
        <end position="1694"/>
    </location>
</feature>
<evidence type="ECO:0008006" key="12">
    <source>
        <dbReference type="Google" id="ProtNLM"/>
    </source>
</evidence>
<feature type="domain" description="NF-X1-type" evidence="8">
    <location>
        <begin position="1177"/>
        <end position="1193"/>
    </location>
</feature>
<dbReference type="GO" id="GO:0031380">
    <property type="term" value="C:nuclear RNA-directed RNA polymerase complex"/>
    <property type="evidence" value="ECO:0007669"/>
    <property type="project" value="TreeGrafter"/>
</dbReference>
<dbReference type="PANTHER" id="PTHR10887:SF341">
    <property type="entry name" value="NFX1-TYPE ZINC FINGER-CONTAINING PROTEIN 1"/>
    <property type="match status" value="1"/>
</dbReference>
<dbReference type="GO" id="GO:0003678">
    <property type="term" value="F:DNA helicase activity"/>
    <property type="evidence" value="ECO:0007669"/>
    <property type="project" value="UniProtKB-EC"/>
</dbReference>
<dbReference type="SMART" id="SM00438">
    <property type="entry name" value="ZnF_NFX"/>
    <property type="match status" value="7"/>
</dbReference>
<dbReference type="InterPro" id="IPR047187">
    <property type="entry name" value="SF1_C_Upf1"/>
</dbReference>
<dbReference type="EMBL" id="CAJJDM010000028">
    <property type="protein sequence ID" value="CAD8059690.1"/>
    <property type="molecule type" value="Genomic_DNA"/>
</dbReference>
<reference evidence="10" key="1">
    <citation type="submission" date="2021-01" db="EMBL/GenBank/DDBJ databases">
        <authorList>
            <consortium name="Genoscope - CEA"/>
            <person name="William W."/>
        </authorList>
    </citation>
    <scope>NUCLEOTIDE SEQUENCE</scope>
</reference>
<protein>
    <recommendedName>
        <fullName evidence="12">P-loop containing nucleoside triphosphate hydrolase</fullName>
    </recommendedName>
</protein>
<keyword evidence="11" id="KW-1185">Reference proteome</keyword>
<dbReference type="GO" id="GO:0031048">
    <property type="term" value="P:regulatory ncRNA-mediated heterochromatin formation"/>
    <property type="evidence" value="ECO:0007669"/>
    <property type="project" value="TreeGrafter"/>
</dbReference>
<evidence type="ECO:0000313" key="11">
    <source>
        <dbReference type="Proteomes" id="UP000688137"/>
    </source>
</evidence>
<evidence type="ECO:0000256" key="7">
    <source>
        <dbReference type="SAM" id="MobiDB-lite"/>
    </source>
</evidence>
<keyword evidence="4" id="KW-0862">Zinc</keyword>
<evidence type="ECO:0000313" key="10">
    <source>
        <dbReference type="EMBL" id="CAD8059690.1"/>
    </source>
</evidence>
<dbReference type="InterPro" id="IPR000967">
    <property type="entry name" value="Znf_NFX1"/>
</dbReference>
<dbReference type="Proteomes" id="UP000688137">
    <property type="component" value="Unassembled WGS sequence"/>
</dbReference>
<feature type="compositionally biased region" description="Basic and acidic residues" evidence="7">
    <location>
        <begin position="45"/>
        <end position="61"/>
    </location>
</feature>
<feature type="domain" description="NF-X1-type" evidence="8">
    <location>
        <begin position="1148"/>
        <end position="1173"/>
    </location>
</feature>
<dbReference type="CDD" id="cd18808">
    <property type="entry name" value="SF1_C_Upf1"/>
    <property type="match status" value="1"/>
</dbReference>
<dbReference type="GO" id="GO:0008270">
    <property type="term" value="F:zinc ion binding"/>
    <property type="evidence" value="ECO:0007669"/>
    <property type="project" value="UniProtKB-KW"/>
</dbReference>
<feature type="region of interest" description="Disordered" evidence="7">
    <location>
        <begin position="25"/>
        <end position="61"/>
    </location>
</feature>
<accession>A0A8S1KW40</accession>
<dbReference type="SMART" id="SM00487">
    <property type="entry name" value="DEXDc"/>
    <property type="match status" value="1"/>
</dbReference>
<feature type="coiled-coil region" evidence="6">
    <location>
        <begin position="833"/>
        <end position="860"/>
    </location>
</feature>
<evidence type="ECO:0000259" key="8">
    <source>
        <dbReference type="SMART" id="SM00438"/>
    </source>
</evidence>
<dbReference type="InterPro" id="IPR041677">
    <property type="entry name" value="DNA2/NAM7_AAA_11"/>
</dbReference>
<feature type="domain" description="NF-X1-type" evidence="8">
    <location>
        <begin position="1844"/>
        <end position="1861"/>
    </location>
</feature>
<dbReference type="CDD" id="cd06008">
    <property type="entry name" value="NF-X1-zinc-finger"/>
    <property type="match status" value="1"/>
</dbReference>
<evidence type="ECO:0000256" key="3">
    <source>
        <dbReference type="ARBA" id="ARBA00022771"/>
    </source>
</evidence>
<dbReference type="PANTHER" id="PTHR10887">
    <property type="entry name" value="DNA2/NAM7 HELICASE FAMILY"/>
    <property type="match status" value="1"/>
</dbReference>
<keyword evidence="2" id="KW-0677">Repeat</keyword>
<proteinExistence type="predicted"/>
<feature type="domain" description="NF-X1-type" evidence="8">
    <location>
        <begin position="1897"/>
        <end position="1921"/>
    </location>
</feature>